<keyword evidence="2 5" id="KW-0456">Lyase</keyword>
<dbReference type="Gene3D" id="1.50.10.100">
    <property type="entry name" value="Chondroitin AC/alginate lyase"/>
    <property type="match status" value="1"/>
</dbReference>
<protein>
    <submittedName>
        <fullName evidence="5">Alginate lyase</fullName>
    </submittedName>
</protein>
<dbReference type="GO" id="GO:0016829">
    <property type="term" value="F:lyase activity"/>
    <property type="evidence" value="ECO:0007669"/>
    <property type="project" value="UniProtKB-KW"/>
</dbReference>
<sequence>MKRLYFYIPLLAFSCLSFVSCSKKIGASPAGDTTTKKTTSSIKYIDTLADNVPMKHNGILATTTDFTRIKAMVAAGTEPWASAWAKLIANSHAQSSYNPNPTTLLIRGGSSPEQPLPDNYPNAMNDVAAAYQLAIRWQVTGDTQFADRVIYILNSWASTCTAVSGDPNIDLTAIYGFQFAVAGEMMRSYTGWKAADFIAYQQWMLKVFYSEENNYLLHHQNSCWQLFWSSWDLCNLQSIMAIGILTDKRVIYNQAVNFLQHAESNGNLVYAINNVYTGANAGLAQMEESGRDQGHCTLDIALLGAIFQVAWNQGDDFFSFDDNLYLKACEYEAKYNVANLDVPFTNYNYYNCQTTVTQTVVSSDSRGTVRPMWEIAYNHYVKIKGLTATYTQLGVNTTRPEGGGGDYGPNSGGFDQLGEGTLLYALP</sequence>
<evidence type="ECO:0000259" key="4">
    <source>
        <dbReference type="Pfam" id="PF05426"/>
    </source>
</evidence>
<feature type="chain" id="PRO_5009268029" evidence="3">
    <location>
        <begin position="20"/>
        <end position="427"/>
    </location>
</feature>
<accession>A0A1H1ZS38</accession>
<feature type="domain" description="Alginate lyase" evidence="4">
    <location>
        <begin position="112"/>
        <end position="321"/>
    </location>
</feature>
<dbReference type="SUPFAM" id="SSF48230">
    <property type="entry name" value="Chondroitin AC/alginate lyase"/>
    <property type="match status" value="1"/>
</dbReference>
<dbReference type="OrthoDB" id="222550at2"/>
<evidence type="ECO:0000256" key="3">
    <source>
        <dbReference type="SAM" id="SignalP"/>
    </source>
</evidence>
<dbReference type="Proteomes" id="UP000199679">
    <property type="component" value="Chromosome I"/>
</dbReference>
<organism evidence="5 6">
    <name type="scientific">Mucilaginibacter mallensis</name>
    <dbReference type="NCBI Taxonomy" id="652787"/>
    <lineage>
        <taxon>Bacteria</taxon>
        <taxon>Pseudomonadati</taxon>
        <taxon>Bacteroidota</taxon>
        <taxon>Sphingobacteriia</taxon>
        <taxon>Sphingobacteriales</taxon>
        <taxon>Sphingobacteriaceae</taxon>
        <taxon>Mucilaginibacter</taxon>
    </lineage>
</organism>
<dbReference type="EMBL" id="LT629740">
    <property type="protein sequence ID" value="SDT36419.1"/>
    <property type="molecule type" value="Genomic_DNA"/>
</dbReference>
<evidence type="ECO:0000256" key="1">
    <source>
        <dbReference type="ARBA" id="ARBA00022729"/>
    </source>
</evidence>
<keyword evidence="6" id="KW-1185">Reference proteome</keyword>
<dbReference type="GO" id="GO:0042597">
    <property type="term" value="C:periplasmic space"/>
    <property type="evidence" value="ECO:0007669"/>
    <property type="project" value="InterPro"/>
</dbReference>
<dbReference type="PROSITE" id="PS51257">
    <property type="entry name" value="PROKAR_LIPOPROTEIN"/>
    <property type="match status" value="1"/>
</dbReference>
<proteinExistence type="predicted"/>
<feature type="signal peptide" evidence="3">
    <location>
        <begin position="1"/>
        <end position="19"/>
    </location>
</feature>
<keyword evidence="1 3" id="KW-0732">Signal</keyword>
<dbReference type="InterPro" id="IPR008929">
    <property type="entry name" value="Chondroitin_lyas"/>
</dbReference>
<gene>
    <name evidence="5" type="ORF">SAMN05216490_3224</name>
</gene>
<dbReference type="STRING" id="652787.SAMN05216490_3224"/>
<dbReference type="Pfam" id="PF05426">
    <property type="entry name" value="Alginate_lyase"/>
    <property type="match status" value="1"/>
</dbReference>
<dbReference type="InterPro" id="IPR008397">
    <property type="entry name" value="Alginate_lyase_dom"/>
</dbReference>
<reference evidence="5 6" key="1">
    <citation type="submission" date="2016-10" db="EMBL/GenBank/DDBJ databases">
        <authorList>
            <person name="de Groot N.N."/>
        </authorList>
    </citation>
    <scope>NUCLEOTIDE SEQUENCE [LARGE SCALE GENOMIC DNA]</scope>
    <source>
        <strain evidence="5 6">MP1X4</strain>
    </source>
</reference>
<dbReference type="RefSeq" id="WP_091375015.1">
    <property type="nucleotide sequence ID" value="NZ_LT629740.1"/>
</dbReference>
<dbReference type="AlphaFoldDB" id="A0A1H1ZS38"/>
<evidence type="ECO:0000313" key="5">
    <source>
        <dbReference type="EMBL" id="SDT36419.1"/>
    </source>
</evidence>
<evidence type="ECO:0000313" key="6">
    <source>
        <dbReference type="Proteomes" id="UP000199679"/>
    </source>
</evidence>
<evidence type="ECO:0000256" key="2">
    <source>
        <dbReference type="ARBA" id="ARBA00023239"/>
    </source>
</evidence>
<name>A0A1H1ZS38_MUCMA</name>